<dbReference type="GO" id="GO:0005634">
    <property type="term" value="C:nucleus"/>
    <property type="evidence" value="ECO:0007669"/>
    <property type="project" value="TreeGrafter"/>
</dbReference>
<dbReference type="InterPro" id="IPR013083">
    <property type="entry name" value="Znf_RING/FYVE/PHD"/>
</dbReference>
<feature type="compositionally biased region" description="Polar residues" evidence="2">
    <location>
        <begin position="621"/>
        <end position="636"/>
    </location>
</feature>
<dbReference type="PANTHER" id="PTHR21319:SF53">
    <property type="entry name" value="RING FINGER AND CHY ZINC FINGER DOMAIN-CONTAINING PROTEIN 1"/>
    <property type="match status" value="1"/>
</dbReference>
<dbReference type="InterPro" id="IPR011029">
    <property type="entry name" value="DEATH-like_dom_sf"/>
</dbReference>
<evidence type="ECO:0000313" key="4">
    <source>
        <dbReference type="Proteomes" id="UP001152795"/>
    </source>
</evidence>
<dbReference type="Proteomes" id="UP001152795">
    <property type="component" value="Unassembled WGS sequence"/>
</dbReference>
<dbReference type="GO" id="GO:0008270">
    <property type="term" value="F:zinc ion binding"/>
    <property type="evidence" value="ECO:0007669"/>
    <property type="project" value="InterPro"/>
</dbReference>
<dbReference type="SUPFAM" id="SSF47986">
    <property type="entry name" value="DEATH domain"/>
    <property type="match status" value="1"/>
</dbReference>
<feature type="compositionally biased region" description="Polar residues" evidence="2">
    <location>
        <begin position="309"/>
        <end position="326"/>
    </location>
</feature>
<comment type="caution">
    <text evidence="3">The sequence shown here is derived from an EMBL/GenBank/DDBJ whole genome shotgun (WGS) entry which is preliminary data.</text>
</comment>
<dbReference type="GO" id="GO:0016567">
    <property type="term" value="P:protein ubiquitination"/>
    <property type="evidence" value="ECO:0007669"/>
    <property type="project" value="TreeGrafter"/>
</dbReference>
<dbReference type="PROSITE" id="PS50089">
    <property type="entry name" value="ZF_RING_2"/>
    <property type="match status" value="1"/>
</dbReference>
<proteinExistence type="predicted"/>
<dbReference type="SMART" id="SM00184">
    <property type="entry name" value="RING"/>
    <property type="match status" value="1"/>
</dbReference>
<accession>A0A6S7J656</accession>
<gene>
    <name evidence="3" type="ORF">PACLA_8A034863</name>
</gene>
<dbReference type="GO" id="GO:0042981">
    <property type="term" value="P:regulation of apoptotic process"/>
    <property type="evidence" value="ECO:0007669"/>
    <property type="project" value="InterPro"/>
</dbReference>
<keyword evidence="1" id="KW-0175">Coiled coil</keyword>
<dbReference type="InterPro" id="IPR017921">
    <property type="entry name" value="Znf_CTCHY"/>
</dbReference>
<dbReference type="InterPro" id="IPR008913">
    <property type="entry name" value="Znf_CHY"/>
</dbReference>
<dbReference type="SUPFAM" id="SSF161219">
    <property type="entry name" value="CHY zinc finger-like"/>
    <property type="match status" value="1"/>
</dbReference>
<sequence>MDLSVNMKIHSTTKLLRILPSFVSTMSNKDIMTPSVSPLCNDGDEVPPRATFKKFNHKSTIIVLIGNPSENYKSNPILVDDFYLSAYAFQKKRKSTSVKSPNFDPTLNPELISCISELKGKFAETLISLDLVASCLESPSEESADQLKLLTDHRKCTYEDTDKTLKKLLSLLRGHSSTESDNENADSTNDNLGCHLDCQPCSISQESLRKGINEYKQTQEPAFETKKGVMLHEKNMEQLHTTREWRELTKNMHLENQLKQLKQKKNSLKKQLETLQIKKEEILIELGKINVDTTARESQKRNSERSQRVFRNSSPEARSVSPTGNDNPIPKDDMLGYISDSSLNGNLSLNGFINSHTTHESDDHPVNTSGAYTAAPSTSQQLLMGAALQGRNQRAEKEEMVKKAKIHGGSQDSTGEIPAIQNESEMREMSSGGERIDQTGNVKVASLMPMPSGEERNEKGSTQRIYEDLSFSVQQDDSNGREYISLSNVPPTSVATMLYNNYKLLLLSLGQRFLFSDVVKLKEWATQKFSIENAQNGTDVLFQLDMKGIINASNLNPLRDFFESIVRIDLVCIIDEFLLGDYSLLRQIPAWKKREANRTHNLQHGSTSCYTSVVNTACSSQSFPQGSSTAGRTSTCPAEVNRNRNPATSRKPENNNTPQRSISGQNHHPVLTSFSGYPNTDNWKLCSRSPNENQSTAHEQGNAIPVGTGSSAVVGDVPVTNERIPTAGISSTRTNPAVTNNAINTHVTFGSNGSKLSKFQRPDTGKSIVSHARFLNTSRSQDLQIGSNWLCSHYKRQCYVKFECCDKFWPCHRCHNNQSTCGKKKLKSRDTEMVKCVHCNKVQPFGQFCCDCAMVFANYFCGLCKHLTGNDDHPYHCDKCGICRIHGDRSFHCNVCGICLDVKLRGNHRCRENSAHDECCICLEDSFTGCQILPCSHKVHKECATKMIRSGITRCPICRESFAHKLERRPIRNSRERSGI</sequence>
<dbReference type="Pfam" id="PF05495">
    <property type="entry name" value="zf-CHY"/>
    <property type="match status" value="1"/>
</dbReference>
<evidence type="ECO:0000256" key="1">
    <source>
        <dbReference type="SAM" id="Coils"/>
    </source>
</evidence>
<dbReference type="Gene3D" id="1.10.533.10">
    <property type="entry name" value="Death Domain, Fas"/>
    <property type="match status" value="1"/>
</dbReference>
<dbReference type="InterPro" id="IPR001875">
    <property type="entry name" value="DED_dom"/>
</dbReference>
<dbReference type="PANTHER" id="PTHR21319">
    <property type="entry name" value="RING FINGER AND CHY ZINC FINGER DOMAIN-CONTAINING PROTEIN 1"/>
    <property type="match status" value="1"/>
</dbReference>
<dbReference type="SUPFAM" id="SSF57850">
    <property type="entry name" value="RING/U-box"/>
    <property type="match status" value="1"/>
</dbReference>
<feature type="compositionally biased region" description="Polar residues" evidence="2">
    <location>
        <begin position="643"/>
        <end position="699"/>
    </location>
</feature>
<feature type="compositionally biased region" description="Basic and acidic residues" evidence="2">
    <location>
        <begin position="295"/>
        <end position="307"/>
    </location>
</feature>
<dbReference type="PROSITE" id="PS50168">
    <property type="entry name" value="DED"/>
    <property type="match status" value="1"/>
</dbReference>
<dbReference type="Pfam" id="PF13639">
    <property type="entry name" value="zf-RING_2"/>
    <property type="match status" value="1"/>
</dbReference>
<dbReference type="InterPro" id="IPR037274">
    <property type="entry name" value="Znf_CHY_sf"/>
</dbReference>
<evidence type="ECO:0000313" key="3">
    <source>
        <dbReference type="EMBL" id="CAB4012862.1"/>
    </source>
</evidence>
<dbReference type="OrthoDB" id="411372at2759"/>
<feature type="region of interest" description="Disordered" evidence="2">
    <location>
        <begin position="621"/>
        <end position="710"/>
    </location>
</feature>
<dbReference type="AlphaFoldDB" id="A0A6S7J656"/>
<dbReference type="EMBL" id="CACRXK020007664">
    <property type="protein sequence ID" value="CAB4012862.1"/>
    <property type="molecule type" value="Genomic_DNA"/>
</dbReference>
<protein>
    <submittedName>
        <fullName evidence="3">RING finger and CHY zinc finger domain-containing 1-like</fullName>
    </submittedName>
</protein>
<dbReference type="Gene3D" id="3.30.40.10">
    <property type="entry name" value="Zinc/RING finger domain, C3HC4 (zinc finger)"/>
    <property type="match status" value="1"/>
</dbReference>
<dbReference type="InterPro" id="IPR001841">
    <property type="entry name" value="Znf_RING"/>
</dbReference>
<dbReference type="PROSITE" id="PS51270">
    <property type="entry name" value="ZF_CTCHY"/>
    <property type="match status" value="1"/>
</dbReference>
<dbReference type="GO" id="GO:0006511">
    <property type="term" value="P:ubiquitin-dependent protein catabolic process"/>
    <property type="evidence" value="ECO:0007669"/>
    <property type="project" value="TreeGrafter"/>
</dbReference>
<reference evidence="3" key="1">
    <citation type="submission" date="2020-04" db="EMBL/GenBank/DDBJ databases">
        <authorList>
            <person name="Alioto T."/>
            <person name="Alioto T."/>
            <person name="Gomez Garrido J."/>
        </authorList>
    </citation>
    <scope>NUCLEOTIDE SEQUENCE</scope>
    <source>
        <strain evidence="3">A484AB</strain>
    </source>
</reference>
<name>A0A6S7J656_PARCT</name>
<evidence type="ECO:0000256" key="2">
    <source>
        <dbReference type="SAM" id="MobiDB-lite"/>
    </source>
</evidence>
<feature type="coiled-coil region" evidence="1">
    <location>
        <begin position="251"/>
        <end position="285"/>
    </location>
</feature>
<dbReference type="PROSITE" id="PS51266">
    <property type="entry name" value="ZF_CHY"/>
    <property type="match status" value="1"/>
</dbReference>
<dbReference type="GO" id="GO:0061630">
    <property type="term" value="F:ubiquitin protein ligase activity"/>
    <property type="evidence" value="ECO:0007669"/>
    <property type="project" value="TreeGrafter"/>
</dbReference>
<keyword evidence="4" id="KW-1185">Reference proteome</keyword>
<organism evidence="3 4">
    <name type="scientific">Paramuricea clavata</name>
    <name type="common">Red gorgonian</name>
    <name type="synonym">Violescent sea-whip</name>
    <dbReference type="NCBI Taxonomy" id="317549"/>
    <lineage>
        <taxon>Eukaryota</taxon>
        <taxon>Metazoa</taxon>
        <taxon>Cnidaria</taxon>
        <taxon>Anthozoa</taxon>
        <taxon>Octocorallia</taxon>
        <taxon>Malacalcyonacea</taxon>
        <taxon>Plexauridae</taxon>
        <taxon>Paramuricea</taxon>
    </lineage>
</organism>
<dbReference type="InterPro" id="IPR037275">
    <property type="entry name" value="Znf_CTCHY_sf"/>
</dbReference>
<dbReference type="SUPFAM" id="SSF161245">
    <property type="entry name" value="Zinc hairpin stack"/>
    <property type="match status" value="1"/>
</dbReference>
<feature type="region of interest" description="Disordered" evidence="2">
    <location>
        <begin position="295"/>
        <end position="337"/>
    </location>
</feature>